<keyword evidence="10" id="KW-0347">Helicase</keyword>
<evidence type="ECO:0000256" key="14">
    <source>
        <dbReference type="ARBA" id="ARBA00023204"/>
    </source>
</evidence>
<dbReference type="PANTHER" id="PTHR12604:SF4">
    <property type="entry name" value="X-RAY REPAIR CROSS-COMPLEMENTING PROTEIN 5"/>
    <property type="match status" value="1"/>
</dbReference>
<keyword evidence="6" id="KW-0808">Transferase</keyword>
<dbReference type="SFLD" id="SFLDG00358">
    <property type="entry name" value="Main_(cytGST)"/>
    <property type="match status" value="1"/>
</dbReference>
<dbReference type="EC" id="2.5.1.18" evidence="4"/>
<evidence type="ECO:0000313" key="25">
    <source>
        <dbReference type="Proteomes" id="UP000607653"/>
    </source>
</evidence>
<dbReference type="GO" id="GO:0000723">
    <property type="term" value="P:telomere maintenance"/>
    <property type="evidence" value="ECO:0007669"/>
    <property type="project" value="InterPro"/>
</dbReference>
<dbReference type="CDD" id="cd03191">
    <property type="entry name" value="GST_C_Zeta"/>
    <property type="match status" value="1"/>
</dbReference>
<proteinExistence type="inferred from homology"/>
<feature type="domain" description="GST N-terminal" evidence="22">
    <location>
        <begin position="737"/>
        <end position="818"/>
    </location>
</feature>
<name>A0A822XIT6_NELNU</name>
<evidence type="ECO:0000256" key="15">
    <source>
        <dbReference type="ARBA" id="ARBA00023242"/>
    </source>
</evidence>
<dbReference type="NCBIfam" id="TIGR01262">
    <property type="entry name" value="maiA"/>
    <property type="match status" value="1"/>
</dbReference>
<evidence type="ECO:0000256" key="4">
    <source>
        <dbReference type="ARBA" id="ARBA00012452"/>
    </source>
</evidence>
<dbReference type="InterPro" id="IPR016194">
    <property type="entry name" value="SPOC-like_C_dom_sf"/>
</dbReference>
<evidence type="ECO:0000256" key="3">
    <source>
        <dbReference type="ARBA" id="ARBA00010007"/>
    </source>
</evidence>
<evidence type="ECO:0000256" key="1">
    <source>
        <dbReference type="ARBA" id="ARBA00004123"/>
    </source>
</evidence>
<dbReference type="Pfam" id="PF08785">
    <property type="entry name" value="Ku_PK_bind"/>
    <property type="match status" value="1"/>
</dbReference>
<evidence type="ECO:0000256" key="10">
    <source>
        <dbReference type="ARBA" id="ARBA00022806"/>
    </source>
</evidence>
<dbReference type="InterPro" id="IPR034330">
    <property type="entry name" value="GST_Zeta_C"/>
</dbReference>
<comment type="catalytic activity">
    <reaction evidence="16">
        <text>RX + glutathione = an S-substituted glutathione + a halide anion + H(+)</text>
        <dbReference type="Rhea" id="RHEA:16437"/>
        <dbReference type="ChEBI" id="CHEBI:15378"/>
        <dbReference type="ChEBI" id="CHEBI:16042"/>
        <dbReference type="ChEBI" id="CHEBI:17792"/>
        <dbReference type="ChEBI" id="CHEBI:57925"/>
        <dbReference type="ChEBI" id="CHEBI:90779"/>
        <dbReference type="EC" id="2.5.1.18"/>
    </reaction>
</comment>
<comment type="similarity">
    <text evidence="3">Belongs to the GST superfamily. Zeta family.</text>
</comment>
<dbReference type="AlphaFoldDB" id="A0A822XIT6"/>
<accession>A0A822XIT6</accession>
<evidence type="ECO:0000256" key="11">
    <source>
        <dbReference type="ARBA" id="ARBA00022840"/>
    </source>
</evidence>
<evidence type="ECO:0000256" key="20">
    <source>
        <dbReference type="ARBA" id="ARBA00083457"/>
    </source>
</evidence>
<dbReference type="Proteomes" id="UP000607653">
    <property type="component" value="Unassembled WGS sequence"/>
</dbReference>
<evidence type="ECO:0000256" key="5">
    <source>
        <dbReference type="ARBA" id="ARBA00012551"/>
    </source>
</evidence>
<dbReference type="InterPro" id="IPR004046">
    <property type="entry name" value="GST_C"/>
</dbReference>
<dbReference type="InterPro" id="IPR034333">
    <property type="entry name" value="GST_Zeta_N"/>
</dbReference>
<dbReference type="GO" id="GO:0005524">
    <property type="term" value="F:ATP binding"/>
    <property type="evidence" value="ECO:0007669"/>
    <property type="project" value="UniProtKB-KW"/>
</dbReference>
<sequence>MARNKEALLLLIDVSPSMHNLLTEVERVCSMLIEKKLIYSKSDEVGVILFGTDETNNDLTKEVGGYEHIVVLQQIKVVDEDTIETLQKLPRGTSPGDFLDAIVVGMDMLIKKFGPTNKGKKRLCLLTSAQYRIKEPYEGTKEDQIDMISAQMNANGMKLECIIVRGKLTGDANRRIMDENDLLLNRFSKKSCAKTIYVESPTSLLGAIRTRNISPVTIFRGDLELSPRMKIKVWVYKKTSEERFPRLKKYSDKAPPTDRFATHEVKVDYEYRRVDDPSKVVPPEQRIKGYRYGPQVIPISSAEWDAVKFKPERSVKLLGFTDSSNILRHYYMRDVNIFIAEPGNTRAILAVSALARAMQDMNKVAILRCVWRHGQGNVVVGVLTPNVSHRDNIPDSFYFNVLPFAEDIREFQFPSFKYLPSSCQPNAQQQKAADSLVKMLDLGSPGKEVLQPDLTPNPILERFYCFLELKSKQPDATVPLLDNTLKLITEPDPELLSQNKSFIDEFSKQFELMENIKIKKSSRRLWREKPSGSNEGEGAGDVSDAQAVESTKNESAVKVDKIGDLTPVQDFEAMMSRRDSTEWVNKAIKDMKNIIFDLVENSYEGDTYQKAVECLIAFRKGCILEQEPKQFNDFLRHLCKFCRKKDLSSFCEFLTSKQITLITKTEAVDSDATEEEARSFLVKIDHIRRSKVVGRLEATTSLPRASVLLLPIFSNSCAMDSRPHQDTSGSFFSSSSDKLQLYSYWQSSCSWRVRFALNLKRLPYEYKAVNLSKGEQFSPEFERLNPLHFVPVLVDGDLVVSDSFAILLYLEEKYPQNALLPVDAKCRAVNLQAASIVTSSMQPLHMLSVLKYIEEKVGPEERQSWAEYHIGKGFAALEKLLKDFAGRYATGDEICMADVFLAPQISVAVMRFKFDMSKFPTLCRIYEANKVLPAFQASLPERQPDASID</sequence>
<keyword evidence="13" id="KW-0233">DNA recombination</keyword>
<feature type="domain" description="GST C-terminal" evidence="23">
    <location>
        <begin position="823"/>
        <end position="948"/>
    </location>
</feature>
<dbReference type="GO" id="GO:0004364">
    <property type="term" value="F:glutathione transferase activity"/>
    <property type="evidence" value="ECO:0007669"/>
    <property type="project" value="UniProtKB-EC"/>
</dbReference>
<dbReference type="FunFam" id="1.20.1050.10:FF:000017">
    <property type="entry name" value="Maleylacetoacetate isomerase"/>
    <property type="match status" value="1"/>
</dbReference>
<dbReference type="SUPFAM" id="SSF47616">
    <property type="entry name" value="GST C-terminal domain-like"/>
    <property type="match status" value="1"/>
</dbReference>
<dbReference type="Gene3D" id="3.40.50.410">
    <property type="entry name" value="von Willebrand factor, type A domain"/>
    <property type="match status" value="1"/>
</dbReference>
<dbReference type="Gene3D" id="1.20.1050.10">
    <property type="match status" value="1"/>
</dbReference>
<dbReference type="InterPro" id="IPR005955">
    <property type="entry name" value="GST_Zeta"/>
</dbReference>
<dbReference type="InterPro" id="IPR024193">
    <property type="entry name" value="Ku80"/>
</dbReference>
<dbReference type="GO" id="GO:0003684">
    <property type="term" value="F:damaged DNA binding"/>
    <property type="evidence" value="ECO:0007669"/>
    <property type="project" value="InterPro"/>
</dbReference>
<keyword evidence="8" id="KW-0227">DNA damage</keyword>
<comment type="catalytic activity">
    <reaction evidence="17">
        <text>ATP + H2O = ADP + phosphate + H(+)</text>
        <dbReference type="Rhea" id="RHEA:13065"/>
        <dbReference type="ChEBI" id="CHEBI:15377"/>
        <dbReference type="ChEBI" id="CHEBI:15378"/>
        <dbReference type="ChEBI" id="CHEBI:30616"/>
        <dbReference type="ChEBI" id="CHEBI:43474"/>
        <dbReference type="ChEBI" id="CHEBI:456216"/>
        <dbReference type="EC" id="3.6.4.12"/>
    </reaction>
</comment>
<protein>
    <recommendedName>
        <fullName evidence="18">ATP-dependent DNA helicase 2 subunit KU80</fullName>
        <ecNumber evidence="4">2.5.1.18</ecNumber>
        <ecNumber evidence="5">3.6.4.12</ecNumber>
    </recommendedName>
    <alternativeName>
        <fullName evidence="20">ATP-dependent DNA helicase 2 subunit 2</fullName>
    </alternativeName>
    <alternativeName>
        <fullName evidence="19">ATP-dependent DNA helicase II 80 kDa subunit</fullName>
    </alternativeName>
</protein>
<keyword evidence="25" id="KW-1185">Reference proteome</keyword>
<evidence type="ECO:0000256" key="18">
    <source>
        <dbReference type="ARBA" id="ARBA00069041"/>
    </source>
</evidence>
<evidence type="ECO:0000256" key="17">
    <source>
        <dbReference type="ARBA" id="ARBA00047995"/>
    </source>
</evidence>
<evidence type="ECO:0000256" key="2">
    <source>
        <dbReference type="ARBA" id="ARBA00007726"/>
    </source>
</evidence>
<dbReference type="CDD" id="cd00873">
    <property type="entry name" value="KU80"/>
    <property type="match status" value="1"/>
</dbReference>
<dbReference type="InterPro" id="IPR036465">
    <property type="entry name" value="vWFA_dom_sf"/>
</dbReference>
<dbReference type="InterPro" id="IPR040079">
    <property type="entry name" value="Glutathione_S-Trfase"/>
</dbReference>
<dbReference type="EC" id="3.6.4.12" evidence="5"/>
<dbReference type="FunFam" id="3.40.50.410:FF:000102">
    <property type="entry name" value="ATP-dependent DNA helicase 2 subunit KU80"/>
    <property type="match status" value="1"/>
</dbReference>
<evidence type="ECO:0000256" key="13">
    <source>
        <dbReference type="ARBA" id="ARBA00023172"/>
    </source>
</evidence>
<dbReference type="Pfam" id="PF02735">
    <property type="entry name" value="Ku"/>
    <property type="match status" value="1"/>
</dbReference>
<dbReference type="InterPro" id="IPR036249">
    <property type="entry name" value="Thioredoxin-like_sf"/>
</dbReference>
<evidence type="ECO:0000256" key="7">
    <source>
        <dbReference type="ARBA" id="ARBA00022741"/>
    </source>
</evidence>
<evidence type="ECO:0000256" key="6">
    <source>
        <dbReference type="ARBA" id="ARBA00022679"/>
    </source>
</evidence>
<evidence type="ECO:0000256" key="21">
    <source>
        <dbReference type="SAM" id="MobiDB-lite"/>
    </source>
</evidence>
<dbReference type="Gene3D" id="3.40.30.10">
    <property type="entry name" value="Glutaredoxin"/>
    <property type="match status" value="1"/>
</dbReference>
<dbReference type="FunFam" id="1.10.1600.10:FF:000002">
    <property type="entry name" value="X-ray repair cross-complementing protein 5"/>
    <property type="match status" value="1"/>
</dbReference>
<keyword evidence="7" id="KW-0547">Nucleotide-binding</keyword>
<dbReference type="InterPro" id="IPR010987">
    <property type="entry name" value="Glutathione-S-Trfase_C-like"/>
</dbReference>
<evidence type="ECO:0000256" key="16">
    <source>
        <dbReference type="ARBA" id="ARBA00047960"/>
    </source>
</evidence>
<comment type="caution">
    <text evidence="24">The sequence shown here is derived from an EMBL/GenBank/DDBJ whole genome shotgun (WGS) entry which is preliminary data.</text>
</comment>
<dbReference type="EMBL" id="DUZY01000001">
    <property type="protein sequence ID" value="DAD18685.1"/>
    <property type="molecule type" value="Genomic_DNA"/>
</dbReference>
<evidence type="ECO:0000259" key="23">
    <source>
        <dbReference type="PROSITE" id="PS50405"/>
    </source>
</evidence>
<dbReference type="SFLD" id="SFLDS00019">
    <property type="entry name" value="Glutathione_Transferase_(cytos"/>
    <property type="match status" value="1"/>
</dbReference>
<organism evidence="24 25">
    <name type="scientific">Nelumbo nucifera</name>
    <name type="common">Sacred lotus</name>
    <dbReference type="NCBI Taxonomy" id="4432"/>
    <lineage>
        <taxon>Eukaryota</taxon>
        <taxon>Viridiplantae</taxon>
        <taxon>Streptophyta</taxon>
        <taxon>Embryophyta</taxon>
        <taxon>Tracheophyta</taxon>
        <taxon>Spermatophyta</taxon>
        <taxon>Magnoliopsida</taxon>
        <taxon>Proteales</taxon>
        <taxon>Nelumbonaceae</taxon>
        <taxon>Nelumbo</taxon>
    </lineage>
</organism>
<gene>
    <name evidence="24" type="ORF">HUJ06_020148</name>
</gene>
<dbReference type="InterPro" id="IPR014893">
    <property type="entry name" value="Ku_PK_bind"/>
</dbReference>
<comment type="similarity">
    <text evidence="2">Belongs to the ku80 family.</text>
</comment>
<dbReference type="PROSITE" id="PS50404">
    <property type="entry name" value="GST_NTER"/>
    <property type="match status" value="1"/>
</dbReference>
<comment type="subcellular location">
    <subcellularLocation>
        <location evidence="1">Nucleus</location>
    </subcellularLocation>
</comment>
<dbReference type="GO" id="GO:0005737">
    <property type="term" value="C:cytoplasm"/>
    <property type="evidence" value="ECO:0007669"/>
    <property type="project" value="InterPro"/>
</dbReference>
<dbReference type="PANTHER" id="PTHR12604">
    <property type="entry name" value="KU AUTOANTIGEN DNA HELICASE"/>
    <property type="match status" value="1"/>
</dbReference>
<dbReference type="InterPro" id="IPR004045">
    <property type="entry name" value="Glutathione_S-Trfase_N"/>
</dbReference>
<reference evidence="24 25" key="1">
    <citation type="journal article" date="2020" name="Mol. Biol. Evol.">
        <title>Distinct Expression and Methylation Patterns for Genes with Different Fates following a Single Whole-Genome Duplication in Flowering Plants.</title>
        <authorList>
            <person name="Shi T."/>
            <person name="Rahmani R.S."/>
            <person name="Gugger P.F."/>
            <person name="Wang M."/>
            <person name="Li H."/>
            <person name="Zhang Y."/>
            <person name="Li Z."/>
            <person name="Wang Q."/>
            <person name="Van de Peer Y."/>
            <person name="Marchal K."/>
            <person name="Chen J."/>
        </authorList>
    </citation>
    <scope>NUCLEOTIDE SEQUENCE [LARGE SCALE GENOMIC DNA]</scope>
    <source>
        <tissue evidence="24">Leaf</tissue>
    </source>
</reference>
<feature type="region of interest" description="Disordered" evidence="21">
    <location>
        <begin position="524"/>
        <end position="554"/>
    </location>
</feature>
<dbReference type="GO" id="GO:0006310">
    <property type="term" value="P:DNA recombination"/>
    <property type="evidence" value="ECO:0007669"/>
    <property type="project" value="UniProtKB-KW"/>
</dbReference>
<evidence type="ECO:0000259" key="22">
    <source>
        <dbReference type="PROSITE" id="PS50404"/>
    </source>
</evidence>
<dbReference type="Gene3D" id="1.25.40.240">
    <property type="entry name" value="Ku, C-terminal domain"/>
    <property type="match status" value="1"/>
</dbReference>
<dbReference type="InterPro" id="IPR036282">
    <property type="entry name" value="Glutathione-S-Trfase_C_sf"/>
</dbReference>
<dbReference type="SUPFAM" id="SSF53300">
    <property type="entry name" value="vWA-like"/>
    <property type="match status" value="1"/>
</dbReference>
<evidence type="ECO:0000256" key="9">
    <source>
        <dbReference type="ARBA" id="ARBA00022801"/>
    </source>
</evidence>
<dbReference type="SUPFAM" id="SSF100939">
    <property type="entry name" value="SPOC domain-like"/>
    <property type="match status" value="1"/>
</dbReference>
<keyword evidence="15" id="KW-0539">Nucleus</keyword>
<evidence type="ECO:0000256" key="12">
    <source>
        <dbReference type="ARBA" id="ARBA00023125"/>
    </source>
</evidence>
<dbReference type="Pfam" id="PF13409">
    <property type="entry name" value="GST_N_2"/>
    <property type="match status" value="1"/>
</dbReference>
<evidence type="ECO:0000256" key="8">
    <source>
        <dbReference type="ARBA" id="ARBA00022763"/>
    </source>
</evidence>
<dbReference type="GO" id="GO:0009072">
    <property type="term" value="P:aromatic amino acid metabolic process"/>
    <property type="evidence" value="ECO:0007669"/>
    <property type="project" value="InterPro"/>
</dbReference>
<keyword evidence="14" id="KW-0234">DNA repair</keyword>
<dbReference type="Pfam" id="PF14497">
    <property type="entry name" value="GST_C_3"/>
    <property type="match status" value="1"/>
</dbReference>
<dbReference type="CDD" id="cd03042">
    <property type="entry name" value="GST_N_Zeta"/>
    <property type="match status" value="1"/>
</dbReference>
<dbReference type="GO" id="GO:0009407">
    <property type="term" value="P:toxin catabolic process"/>
    <property type="evidence" value="ECO:0007669"/>
    <property type="project" value="UniProtKB-ARBA"/>
</dbReference>
<dbReference type="Gene3D" id="2.40.290.10">
    <property type="match status" value="1"/>
</dbReference>
<dbReference type="GO" id="GO:0016787">
    <property type="term" value="F:hydrolase activity"/>
    <property type="evidence" value="ECO:0007669"/>
    <property type="project" value="UniProtKB-KW"/>
</dbReference>
<dbReference type="SUPFAM" id="SSF101420">
    <property type="entry name" value="C-terminal domain of Ku80"/>
    <property type="match status" value="1"/>
</dbReference>
<dbReference type="FunFam" id="3.40.30.10:FF:000100">
    <property type="entry name" value="Glutathione S-transferase Z1"/>
    <property type="match status" value="1"/>
</dbReference>
<dbReference type="GO" id="GO:0006303">
    <property type="term" value="P:double-strand break repair via nonhomologous end joining"/>
    <property type="evidence" value="ECO:0007669"/>
    <property type="project" value="InterPro"/>
</dbReference>
<dbReference type="InterPro" id="IPR006164">
    <property type="entry name" value="DNA_bd_Ku70/Ku80"/>
</dbReference>
<evidence type="ECO:0000313" key="24">
    <source>
        <dbReference type="EMBL" id="DAD18685.1"/>
    </source>
</evidence>
<dbReference type="GO" id="GO:0043564">
    <property type="term" value="C:Ku70:Ku80 complex"/>
    <property type="evidence" value="ECO:0007669"/>
    <property type="project" value="InterPro"/>
</dbReference>
<dbReference type="FunFam" id="1.25.40.240:FF:000001">
    <property type="entry name" value="X-ray repair cross-complementing protein 5"/>
    <property type="match status" value="1"/>
</dbReference>
<dbReference type="SMART" id="SM00559">
    <property type="entry name" value="Ku78"/>
    <property type="match status" value="1"/>
</dbReference>
<dbReference type="Gene3D" id="1.10.1600.10">
    <property type="match status" value="1"/>
</dbReference>
<evidence type="ECO:0000256" key="19">
    <source>
        <dbReference type="ARBA" id="ARBA00082843"/>
    </source>
</evidence>
<keyword evidence="12" id="KW-0238">DNA-binding</keyword>
<keyword evidence="9" id="KW-0378">Hydrolase</keyword>
<keyword evidence="11" id="KW-0067">ATP-binding</keyword>
<dbReference type="PROSITE" id="PS50405">
    <property type="entry name" value="GST_CTER"/>
    <property type="match status" value="1"/>
</dbReference>
<dbReference type="Pfam" id="PF03731">
    <property type="entry name" value="Ku_N"/>
    <property type="match status" value="1"/>
</dbReference>
<dbReference type="FunFam" id="2.40.290.10:FF:000006">
    <property type="entry name" value="ATP-dependent DNA helicase 2 subunit KU80"/>
    <property type="match status" value="1"/>
</dbReference>
<dbReference type="GO" id="GO:0042162">
    <property type="term" value="F:telomeric DNA binding"/>
    <property type="evidence" value="ECO:0007669"/>
    <property type="project" value="InterPro"/>
</dbReference>
<dbReference type="GO" id="GO:0003678">
    <property type="term" value="F:DNA helicase activity"/>
    <property type="evidence" value="ECO:0007669"/>
    <property type="project" value="UniProtKB-EC"/>
</dbReference>
<dbReference type="InterPro" id="IPR005161">
    <property type="entry name" value="Ku_N"/>
</dbReference>
<dbReference type="InterPro" id="IPR036494">
    <property type="entry name" value="Ku_C_sf"/>
</dbReference>
<dbReference type="SUPFAM" id="SSF52833">
    <property type="entry name" value="Thioredoxin-like"/>
    <property type="match status" value="1"/>
</dbReference>